<dbReference type="KEGG" id="vg:920644"/>
<reference evidence="2 3" key="1">
    <citation type="journal article" date="1995" name="Virology">
        <title>Coat protein of the Ectocarpus siliculosus virus.</title>
        <authorList>
            <person name="Klein M."/>
            <person name="Lanka S.T."/>
            <person name="Knippers R."/>
            <person name="Muller D.G."/>
        </authorList>
    </citation>
    <scope>NUCLEOTIDE SEQUENCE [LARGE SCALE GENOMIC DNA]</scope>
    <source>
        <strain evidence="3">Isolate New Zealand/Kaikoura/1988</strain>
    </source>
</reference>
<keyword evidence="3" id="KW-1185">Reference proteome</keyword>
<protein>
    <submittedName>
        <fullName evidence="2">EsV-1-205</fullName>
    </submittedName>
</protein>
<name>Q8QN84_ESV1K</name>
<evidence type="ECO:0000313" key="3">
    <source>
        <dbReference type="Proteomes" id="UP000000864"/>
    </source>
</evidence>
<reference evidence="2 3" key="4">
    <citation type="journal article" date="2000" name="Virology">
        <title>The brown algal virus EsV-1 particle contains a putative hybrid histidine kinase.</title>
        <authorList>
            <person name="Delaroque N."/>
            <person name="Wolf S."/>
            <person name="Muller D.G."/>
            <person name="Knippers R."/>
        </authorList>
    </citation>
    <scope>NUCLEOTIDE SEQUENCE [LARGE SCALE GENOMIC DNA]</scope>
    <source>
        <strain evidence="3">Isolate New Zealand/Kaikoura/1988</strain>
    </source>
</reference>
<organismHost>
    <name type="scientific">Ectocarpus siliculosus</name>
    <name type="common">Brown alga</name>
    <name type="synonym">Conferva siliculosa</name>
    <dbReference type="NCBI Taxonomy" id="2880"/>
</organismHost>
<proteinExistence type="predicted"/>
<accession>Q8QN84</accession>
<sequence>MSTFLKLICPMPRYMVFPAKIARPNKHQPSKALKGVLDCSRVSLDCMVLMVATDILVEMLIHSKPQIGYNDTRVNRRRKRERGSSCVHPPTTSLFLKRCMRVLSQSTRSPGSPFTSPGLAAIQQKIERTEAKLTEVENAMSGGGTYMGISDPDKLYEFLKAHATSVAELRKQETAVQQTVVDSIRQPKRQKMDDSKDHRRLKQEHAFTA</sequence>
<dbReference type="Proteomes" id="UP000000864">
    <property type="component" value="Segment"/>
</dbReference>
<reference evidence="2 3" key="2">
    <citation type="journal article" date="1998" name="Adv. Virus Res.">
        <title>Viruses in marine brown algae.</title>
        <authorList>
            <person name="Muller D.G."/>
            <person name="Kapp M."/>
            <person name="Knippers R."/>
        </authorList>
    </citation>
    <scope>NUCLEOTIDE SEQUENCE [LARGE SCALE GENOMIC DNA]</scope>
    <source>
        <strain evidence="3">Isolate New Zealand/Kaikoura/1988</strain>
    </source>
</reference>
<reference evidence="2 3" key="3">
    <citation type="journal article" date="2000" name="Virology">
        <title>Characterization and immunolocalization of major structural proteins in the brown algal virus EsV-1.</title>
        <authorList>
            <person name="Delaroque N."/>
            <person name="Wolf S."/>
            <person name="Muller D.G."/>
            <person name="Knippers R."/>
        </authorList>
    </citation>
    <scope>NUCLEOTIDE SEQUENCE [LARGE SCALE GENOMIC DNA]</scope>
    <source>
        <strain evidence="3">Isolate New Zealand/Kaikoura/1988</strain>
    </source>
</reference>
<dbReference type="EMBL" id="AF204951">
    <property type="protein sequence ID" value="AAK14619.1"/>
    <property type="molecule type" value="Genomic_DNA"/>
</dbReference>
<evidence type="ECO:0000313" key="2">
    <source>
        <dbReference type="EMBL" id="AAK14619.1"/>
    </source>
</evidence>
<evidence type="ECO:0000256" key="1">
    <source>
        <dbReference type="SAM" id="MobiDB-lite"/>
    </source>
</evidence>
<feature type="region of interest" description="Disordered" evidence="1">
    <location>
        <begin position="171"/>
        <end position="209"/>
    </location>
</feature>
<gene>
    <name evidence="2" type="primary">ORF 205</name>
</gene>
<organism evidence="2 3">
    <name type="scientific">Ectocarpus siliculosus virus 1 (isolate New Zealand/Kaikoura/1988)</name>
    <name type="common">EsV-1</name>
    <dbReference type="NCBI Taxonomy" id="654926"/>
    <lineage>
        <taxon>Viruses</taxon>
        <taxon>Varidnaviria</taxon>
        <taxon>Bamfordvirae</taxon>
        <taxon>Nucleocytoviricota</taxon>
        <taxon>Megaviricetes</taxon>
        <taxon>Algavirales</taxon>
        <taxon>Phycodnaviridae</taxon>
        <taxon>Phaeovirus</taxon>
        <taxon>Phaeovirus unasiliculosus</taxon>
        <taxon>Ectocarpus siliculosus virus 1</taxon>
    </lineage>
</organism>